<dbReference type="Gene3D" id="3.90.1150.10">
    <property type="entry name" value="Aspartate Aminotransferase, domain 1"/>
    <property type="match status" value="1"/>
</dbReference>
<dbReference type="Gene3D" id="3.40.640.10">
    <property type="entry name" value="Type I PLP-dependent aspartate aminotransferase-like (Major domain)"/>
    <property type="match status" value="1"/>
</dbReference>
<keyword evidence="4" id="KW-0808">Transferase</keyword>
<dbReference type="HOGENOM" id="CLU_017584_3_2_9"/>
<evidence type="ECO:0000313" key="4">
    <source>
        <dbReference type="EMBL" id="CBK97036.1"/>
    </source>
</evidence>
<dbReference type="PANTHER" id="PTHR42885:SF1">
    <property type="entry name" value="THREONINE-PHOSPHATE DECARBOXYLASE"/>
    <property type="match status" value="1"/>
</dbReference>
<name>D4JVB7_9FIRM</name>
<feature type="domain" description="Aminotransferase class I/classII large" evidence="3">
    <location>
        <begin position="18"/>
        <end position="342"/>
    </location>
</feature>
<dbReference type="Proteomes" id="UP000008803">
    <property type="component" value="Chromosome"/>
</dbReference>
<dbReference type="AlphaFoldDB" id="D4JVB7"/>
<organism evidence="4 5">
    <name type="scientific">[Eubacterium] siraeum 70/3</name>
    <dbReference type="NCBI Taxonomy" id="657319"/>
    <lineage>
        <taxon>Bacteria</taxon>
        <taxon>Bacillati</taxon>
        <taxon>Bacillota</taxon>
        <taxon>Clostridia</taxon>
        <taxon>Eubacteriales</taxon>
        <taxon>Oscillospiraceae</taxon>
        <taxon>Oscillospiraceae incertae sedis</taxon>
    </lineage>
</organism>
<dbReference type="GO" id="GO:0008483">
    <property type="term" value="F:transaminase activity"/>
    <property type="evidence" value="ECO:0007669"/>
    <property type="project" value="UniProtKB-KW"/>
</dbReference>
<evidence type="ECO:0000256" key="2">
    <source>
        <dbReference type="ARBA" id="ARBA00022898"/>
    </source>
</evidence>
<accession>D4JVB7</accession>
<dbReference type="EC" id="4.1.1.81" evidence="4"/>
<reference evidence="4 5" key="1">
    <citation type="submission" date="2010-03" db="EMBL/GenBank/DDBJ databases">
        <title>The genome sequence of Eubacterium siraeum 70/3.</title>
        <authorList>
            <consortium name="metaHIT consortium -- http://www.metahit.eu/"/>
            <person name="Pajon A."/>
            <person name="Turner K."/>
            <person name="Parkhill J."/>
            <person name="Duncan S."/>
            <person name="Flint H."/>
        </authorList>
    </citation>
    <scope>NUCLEOTIDE SEQUENCE [LARGE SCALE GENOMIC DNA]</scope>
    <source>
        <strain evidence="4 5">70/3</strain>
    </source>
</reference>
<dbReference type="InterPro" id="IPR015421">
    <property type="entry name" value="PyrdxlP-dep_Trfase_major"/>
</dbReference>
<dbReference type="KEGG" id="esu:EUS_20020"/>
<dbReference type="PANTHER" id="PTHR42885">
    <property type="entry name" value="HISTIDINOL-PHOSPHATE AMINOTRANSFERASE-RELATED"/>
    <property type="match status" value="1"/>
</dbReference>
<dbReference type="CDD" id="cd00609">
    <property type="entry name" value="AAT_like"/>
    <property type="match status" value="1"/>
</dbReference>
<dbReference type="GO" id="GO:0030170">
    <property type="term" value="F:pyridoxal phosphate binding"/>
    <property type="evidence" value="ECO:0007669"/>
    <property type="project" value="InterPro"/>
</dbReference>
<sequence length="349" mass="39729">MAENSLINSITESVGERYIDFSVNINPLGIPDTVKRQFAEITEISGAYPDPDCRYLCSLLAEKYRIDTGRILCGNGADDLLYRLVFAVKPKYAVVIEPTYEEYDRLLDLVGCEIQHYTLKAENSFTLSEDVLSVLDENCDIAFLCNPNNPTGQLADSELMMKLIKHCRDKRILLVVDECFMEFLPDWEKYSVKEIATQSDNIIVIDAFTKTYSLAGFRLGFCVSGNAELLENMRLYGADFAVSVPAQLAGISALADKEYMKKTHEVISAERDWLFDKLKKLPLEIYPSTANFLLLKGNENIRRKLYENGIKVRDCSHFYGLGNEYCRVAIRTHDDNEKLIKTLEKMLLI</sequence>
<dbReference type="SUPFAM" id="SSF53383">
    <property type="entry name" value="PLP-dependent transferases"/>
    <property type="match status" value="1"/>
</dbReference>
<dbReference type="BioCyc" id="ESIR657319:G136K-1694-MONOMER"/>
<dbReference type="InterPro" id="IPR015422">
    <property type="entry name" value="PyrdxlP-dep_Trfase_small"/>
</dbReference>
<dbReference type="InterPro" id="IPR004839">
    <property type="entry name" value="Aminotransferase_I/II_large"/>
</dbReference>
<dbReference type="EMBL" id="FP929044">
    <property type="protein sequence ID" value="CBK97036.1"/>
    <property type="molecule type" value="Genomic_DNA"/>
</dbReference>
<evidence type="ECO:0000256" key="1">
    <source>
        <dbReference type="ARBA" id="ARBA00001933"/>
    </source>
</evidence>
<proteinExistence type="predicted"/>
<dbReference type="InterPro" id="IPR015424">
    <property type="entry name" value="PyrdxlP-dep_Trfase"/>
</dbReference>
<keyword evidence="4" id="KW-0456">Lyase</keyword>
<dbReference type="GO" id="GO:0048472">
    <property type="term" value="F:threonine-phosphate decarboxylase activity"/>
    <property type="evidence" value="ECO:0007669"/>
    <property type="project" value="UniProtKB-EC"/>
</dbReference>
<evidence type="ECO:0000259" key="3">
    <source>
        <dbReference type="Pfam" id="PF00155"/>
    </source>
</evidence>
<keyword evidence="2" id="KW-0663">Pyridoxal phosphate</keyword>
<reference evidence="4 5" key="2">
    <citation type="submission" date="2010-03" db="EMBL/GenBank/DDBJ databases">
        <authorList>
            <person name="Pajon A."/>
        </authorList>
    </citation>
    <scope>NUCLEOTIDE SEQUENCE [LARGE SCALE GENOMIC DNA]</scope>
    <source>
        <strain evidence="4 5">70/3</strain>
    </source>
</reference>
<gene>
    <name evidence="4" type="ORF">EUS_20020</name>
</gene>
<dbReference type="PATRIC" id="fig|657319.3.peg.2307"/>
<evidence type="ECO:0000313" key="5">
    <source>
        <dbReference type="Proteomes" id="UP000008803"/>
    </source>
</evidence>
<dbReference type="Pfam" id="PF00155">
    <property type="entry name" value="Aminotran_1_2"/>
    <property type="match status" value="1"/>
</dbReference>
<comment type="cofactor">
    <cofactor evidence="1">
        <name>pyridoxal 5'-phosphate</name>
        <dbReference type="ChEBI" id="CHEBI:597326"/>
    </cofactor>
</comment>
<keyword evidence="4" id="KW-0032">Aminotransferase</keyword>
<protein>
    <submittedName>
        <fullName evidence="4">Histidinol-phosphate/aromatic aminotransferase and cobyric acid decarboxylase</fullName>
        <ecNumber evidence="4">4.1.1.81</ecNumber>
    </submittedName>
</protein>